<dbReference type="Proteomes" id="UP000317169">
    <property type="component" value="Unassembled WGS sequence"/>
</dbReference>
<dbReference type="EMBL" id="VIAR01000016">
    <property type="protein sequence ID" value="TQD33812.1"/>
    <property type="molecule type" value="Genomic_DNA"/>
</dbReference>
<dbReference type="InterPro" id="IPR046733">
    <property type="entry name" value="DUF6625"/>
</dbReference>
<reference evidence="1 2" key="1">
    <citation type="submission" date="2019-06" db="EMBL/GenBank/DDBJ databases">
        <title>Flavibacter putida gen. nov., sp. nov., a novel marine bacterium of the family Flavobacteriaceae isolated from coastal seawater.</title>
        <authorList>
            <person name="Feng X."/>
        </authorList>
    </citation>
    <scope>NUCLEOTIDE SEQUENCE [LARGE SCALE GENOMIC DNA]</scope>
    <source>
        <strain evidence="1 2">PLHSN227</strain>
    </source>
</reference>
<evidence type="ECO:0000313" key="2">
    <source>
        <dbReference type="Proteomes" id="UP000317169"/>
    </source>
</evidence>
<sequence>MKSILLIIPYFGQWPLWFDAHLKSIEKNPTINWLCPTDCVVPNRYPENIKFLKTSLEEFNQKINNKVKVDVPLAGRKFCDLKIAYGDVFAEEVAEYDFWGICDMDIIWGDIRKFMTEDLLMTYDVISSRKNAISGHFNIFKNDKKLNELYKKLPHYKTLFSSEKLYRTDEVTLTDFIKESEVFKREDLKVYWNKILCNQERGRDSHQEYYLDRWLWDNGKMLNTQTGEEVMYLHFINWKKKMHFSQINFSDAQSFFYISFNGIHYKKNSKLKKKIQFFLNSFMGYYIKEKRRLRIKKLKKIKHRIQRKILKNVSIYTY</sequence>
<gene>
    <name evidence="1" type="ORF">FKR84_12700</name>
</gene>
<evidence type="ECO:0000313" key="1">
    <source>
        <dbReference type="EMBL" id="TQD33812.1"/>
    </source>
</evidence>
<dbReference type="Pfam" id="PF20330">
    <property type="entry name" value="DUF6625"/>
    <property type="match status" value="1"/>
</dbReference>
<organism evidence="1 2">
    <name type="scientific">Haloflavibacter putidus</name>
    <dbReference type="NCBI Taxonomy" id="2576776"/>
    <lineage>
        <taxon>Bacteria</taxon>
        <taxon>Pseudomonadati</taxon>
        <taxon>Bacteroidota</taxon>
        <taxon>Flavobacteriia</taxon>
        <taxon>Flavobacteriales</taxon>
        <taxon>Flavobacteriaceae</taxon>
        <taxon>Haloflavibacter</taxon>
    </lineage>
</organism>
<dbReference type="RefSeq" id="WP_141422692.1">
    <property type="nucleotide sequence ID" value="NZ_VIAR01000016.1"/>
</dbReference>
<name>A0A507ZJA9_9FLAO</name>
<proteinExistence type="predicted"/>
<dbReference type="OrthoDB" id="1910631at2"/>
<accession>A0A507ZJA9</accession>
<keyword evidence="2" id="KW-1185">Reference proteome</keyword>
<comment type="caution">
    <text evidence="1">The sequence shown here is derived from an EMBL/GenBank/DDBJ whole genome shotgun (WGS) entry which is preliminary data.</text>
</comment>
<dbReference type="AlphaFoldDB" id="A0A507ZJA9"/>
<protein>
    <submittedName>
        <fullName evidence="1">Uncharacterized protein</fullName>
    </submittedName>
</protein>